<dbReference type="AlphaFoldDB" id="A0A5J4KRI5"/>
<dbReference type="InterPro" id="IPR025117">
    <property type="entry name" value="DUF4037"/>
</dbReference>
<dbReference type="Proteomes" id="UP000326912">
    <property type="component" value="Unassembled WGS sequence"/>
</dbReference>
<keyword evidence="3" id="KW-1185">Reference proteome</keyword>
<dbReference type="EMBL" id="BKZW01000002">
    <property type="protein sequence ID" value="GER89712.1"/>
    <property type="molecule type" value="Genomic_DNA"/>
</dbReference>
<dbReference type="InterPro" id="IPR043519">
    <property type="entry name" value="NT_sf"/>
</dbReference>
<reference evidence="2 3" key="1">
    <citation type="submission" date="2019-10" db="EMBL/GenBank/DDBJ databases">
        <title>Dictyobacter vulcani sp. nov., within the class Ktedonobacteria, isolated from soil of volcanic Mt. Zao.</title>
        <authorList>
            <person name="Zheng Y."/>
            <person name="Wang C.M."/>
            <person name="Sakai Y."/>
            <person name="Abe K."/>
            <person name="Yokota A."/>
            <person name="Yabe S."/>
        </authorList>
    </citation>
    <scope>NUCLEOTIDE SEQUENCE [LARGE SCALE GENOMIC DNA]</scope>
    <source>
        <strain evidence="2 3">W12</strain>
    </source>
</reference>
<feature type="domain" description="DUF4037" evidence="1">
    <location>
        <begin position="138"/>
        <end position="212"/>
    </location>
</feature>
<dbReference type="SUPFAM" id="SSF81301">
    <property type="entry name" value="Nucleotidyltransferase"/>
    <property type="match status" value="1"/>
</dbReference>
<evidence type="ECO:0000313" key="3">
    <source>
        <dbReference type="Proteomes" id="UP000326912"/>
    </source>
</evidence>
<protein>
    <recommendedName>
        <fullName evidence="1">DUF4037 domain-containing protein</fullName>
    </recommendedName>
</protein>
<proteinExistence type="predicted"/>
<organism evidence="2 3">
    <name type="scientific">Dictyobacter vulcani</name>
    <dbReference type="NCBI Taxonomy" id="2607529"/>
    <lineage>
        <taxon>Bacteria</taxon>
        <taxon>Bacillati</taxon>
        <taxon>Chloroflexota</taxon>
        <taxon>Ktedonobacteria</taxon>
        <taxon>Ktedonobacterales</taxon>
        <taxon>Dictyobacteraceae</taxon>
        <taxon>Dictyobacter</taxon>
    </lineage>
</organism>
<evidence type="ECO:0000313" key="2">
    <source>
        <dbReference type="EMBL" id="GER89712.1"/>
    </source>
</evidence>
<comment type="caution">
    <text evidence="2">The sequence shown here is derived from an EMBL/GenBank/DDBJ whole genome shotgun (WGS) entry which is preliminary data.</text>
</comment>
<dbReference type="RefSeq" id="WP_151757568.1">
    <property type="nucleotide sequence ID" value="NZ_BKZW01000002.1"/>
</dbReference>
<dbReference type="Gene3D" id="3.30.460.10">
    <property type="entry name" value="Beta Polymerase, domain 2"/>
    <property type="match status" value="1"/>
</dbReference>
<name>A0A5J4KRI5_9CHLR</name>
<accession>A0A5J4KRI5</accession>
<gene>
    <name evidence="2" type="ORF">KDW_38740</name>
</gene>
<evidence type="ECO:0000259" key="1">
    <source>
        <dbReference type="Pfam" id="PF13228"/>
    </source>
</evidence>
<sequence>MNEASRWRYDLAQKMAPFYSENSKALLVEIGGSVARGWADRYSDIELGVFWIEAPTEEERRAIIERAGGVLKEVWPYHPDKQVWSDLYTIDGVEVDVGHMTIESMERILVDVLEHHDPTFLKQYVISAIVHALPLAGESLLTQWQDKAKTYPDELAHAVIRANLGFNPAREREVFAARQDILPLYESYSFAQKRILTLLFGLNHLYHPGFKWIDRRIEALSFAPPSLSLRFKEVWNSEPVAGTRLLHALIEETFSLIDLHMPEVSTVQARAVFERHPREWEQAPKEFIKEQ</sequence>
<dbReference type="Pfam" id="PF13228">
    <property type="entry name" value="DUF4037"/>
    <property type="match status" value="1"/>
</dbReference>